<proteinExistence type="predicted"/>
<dbReference type="Proteomes" id="UP000184543">
    <property type="component" value="Unassembled WGS sequence"/>
</dbReference>
<dbReference type="RefSeq" id="WP_072988784.1">
    <property type="nucleotide sequence ID" value="NZ_FQYU01000001.1"/>
</dbReference>
<sequence length="204" mass="23712">MRILLSSICLFLVWGCASYPKKNNLEARPTKSEYATLNPYFSDTSKDYLYKANLSLYKKEFSGLLIVKKLGAAHHRVAFTTEIGNKIFDLTFIDEDFKVNYILNKMDRKPIINLLKNDFGLLMKERCQIRNTYGLNNDTVYETESQKKKFYYYLSEKGKLKKIVQSNRTKAQLTILFPKVNGEQADRIEVIHQDIDLTISLKAI</sequence>
<dbReference type="OrthoDB" id="1043955at2"/>
<protein>
    <recommendedName>
        <fullName evidence="3">DUF4292 domain-containing protein</fullName>
    </recommendedName>
</protein>
<dbReference type="AlphaFoldDB" id="A0A1M6CK24"/>
<evidence type="ECO:0000313" key="1">
    <source>
        <dbReference type="EMBL" id="SHI61356.1"/>
    </source>
</evidence>
<reference evidence="2" key="1">
    <citation type="submission" date="2016-11" db="EMBL/GenBank/DDBJ databases">
        <authorList>
            <person name="Varghese N."/>
            <person name="Submissions S."/>
        </authorList>
    </citation>
    <scope>NUCLEOTIDE SEQUENCE [LARGE SCALE GENOMIC DNA]</scope>
    <source>
        <strain evidence="2">DSM 19858</strain>
    </source>
</reference>
<gene>
    <name evidence="1" type="ORF">SAMN04488513_101791</name>
</gene>
<keyword evidence="2" id="KW-1185">Reference proteome</keyword>
<dbReference type="STRING" id="192903.SAMN04488513_101791"/>
<accession>A0A1M6CK24</accession>
<dbReference type="EMBL" id="FQYU01000001">
    <property type="protein sequence ID" value="SHI61356.1"/>
    <property type="molecule type" value="Genomic_DNA"/>
</dbReference>
<name>A0A1M6CK24_9FLAO</name>
<evidence type="ECO:0008006" key="3">
    <source>
        <dbReference type="Google" id="ProtNLM"/>
    </source>
</evidence>
<evidence type="ECO:0000313" key="2">
    <source>
        <dbReference type="Proteomes" id="UP000184543"/>
    </source>
</evidence>
<organism evidence="1 2">
    <name type="scientific">Pseudozobellia thermophila</name>
    <dbReference type="NCBI Taxonomy" id="192903"/>
    <lineage>
        <taxon>Bacteria</taxon>
        <taxon>Pseudomonadati</taxon>
        <taxon>Bacteroidota</taxon>
        <taxon>Flavobacteriia</taxon>
        <taxon>Flavobacteriales</taxon>
        <taxon>Flavobacteriaceae</taxon>
        <taxon>Pseudozobellia</taxon>
    </lineage>
</organism>